<evidence type="ECO:0000313" key="2">
    <source>
        <dbReference type="Proteomes" id="UP000663088"/>
    </source>
</evidence>
<dbReference type="EMBL" id="CP065956">
    <property type="protein sequence ID" value="QSR86401.1"/>
    <property type="molecule type" value="Genomic_DNA"/>
</dbReference>
<name>A0ABX7PUQ6_9BACT</name>
<dbReference type="SUPFAM" id="SSF53335">
    <property type="entry name" value="S-adenosyl-L-methionine-dependent methyltransferases"/>
    <property type="match status" value="1"/>
</dbReference>
<dbReference type="GO" id="GO:0032259">
    <property type="term" value="P:methylation"/>
    <property type="evidence" value="ECO:0007669"/>
    <property type="project" value="UniProtKB-KW"/>
</dbReference>
<dbReference type="Gene3D" id="3.40.50.150">
    <property type="entry name" value="Vaccinia Virus protein VP39"/>
    <property type="match status" value="1"/>
</dbReference>
<gene>
    <name evidence="1" type="ORF">EM20IM_07835</name>
</gene>
<reference evidence="1 2" key="1">
    <citation type="submission" date="2020-12" db="EMBL/GenBank/DDBJ databases">
        <authorList>
            <person name="Awala S.I."/>
            <person name="Gwak J.-H."/>
            <person name="Kim S.-J."/>
            <person name="Rhee S.-K."/>
        </authorList>
    </citation>
    <scope>NUCLEOTIDE SEQUENCE [LARGE SCALE GENOMIC DNA]</scope>
    <source>
        <strain evidence="1 2">IT5</strain>
    </source>
</reference>
<keyword evidence="1" id="KW-0489">Methyltransferase</keyword>
<dbReference type="InterPro" id="IPR008884">
    <property type="entry name" value="TylF_MeTrfase"/>
</dbReference>
<evidence type="ECO:0000313" key="1">
    <source>
        <dbReference type="EMBL" id="QSR86401.1"/>
    </source>
</evidence>
<keyword evidence="1" id="KW-0808">Transferase</keyword>
<dbReference type="Pfam" id="PF05711">
    <property type="entry name" value="TylF"/>
    <property type="match status" value="1"/>
</dbReference>
<dbReference type="InterPro" id="IPR029063">
    <property type="entry name" value="SAM-dependent_MTases_sf"/>
</dbReference>
<proteinExistence type="predicted"/>
<dbReference type="RefSeq" id="WP_206845632.1">
    <property type="nucleotide sequence ID" value="NZ_CP065956.1"/>
</dbReference>
<dbReference type="Proteomes" id="UP000663088">
    <property type="component" value="Chromosome"/>
</dbReference>
<dbReference type="PANTHER" id="PTHR40036">
    <property type="entry name" value="MACROCIN O-METHYLTRANSFERASE"/>
    <property type="match status" value="1"/>
</dbReference>
<dbReference type="GO" id="GO:0008168">
    <property type="term" value="F:methyltransferase activity"/>
    <property type="evidence" value="ECO:0007669"/>
    <property type="project" value="UniProtKB-KW"/>
</dbReference>
<sequence length="275" mass="31796">MNNNTDTCLRELYIELLKNGLTFRLYPEQLGILNFLRIPPWIGWALRFFVKQLDKRDLVLARRKTERDVEEGNFWPLYAQTMVGLKRLRNVQECIEDVLENGIEGDFLEAGVWRGGCAIFMKGMLVAWGDTKRKVFVADSFSGFPSHNPSIFSSESGFYKSSSYIAVSEEEVRDNFRRYGLLDDRVIFIKGYFEETLIHAPVEKLAILRIDADLYSAYKAALNALYDKLSIGGYCIIDDYVMEGCRAAVDEYRKEKGILAPLRQIDWTGVYWKKE</sequence>
<accession>A0ABX7PUQ6</accession>
<keyword evidence="2" id="KW-1185">Reference proteome</keyword>
<organism evidence="1 2">
    <name type="scientific">Candidatus Methylacidiphilum infernorum</name>
    <dbReference type="NCBI Taxonomy" id="511746"/>
    <lineage>
        <taxon>Bacteria</taxon>
        <taxon>Pseudomonadati</taxon>
        <taxon>Verrucomicrobiota</taxon>
        <taxon>Methylacidiphilae</taxon>
        <taxon>Methylacidiphilales</taxon>
        <taxon>Methylacidiphilaceae</taxon>
        <taxon>Methylacidiphilum (ex Ratnadevi et al. 2023)</taxon>
    </lineage>
</organism>
<dbReference type="PANTHER" id="PTHR40036:SF1">
    <property type="entry name" value="MACROCIN O-METHYLTRANSFERASE"/>
    <property type="match status" value="1"/>
</dbReference>
<protein>
    <submittedName>
        <fullName evidence="1">TylF/MycF family methyltransferase</fullName>
    </submittedName>
</protein>